<dbReference type="EMBL" id="BSDQ01000001">
    <property type="protein sequence ID" value="GLI31906.1"/>
    <property type="molecule type" value="Genomic_DNA"/>
</dbReference>
<dbReference type="Proteomes" id="UP001144451">
    <property type="component" value="Unassembled WGS sequence"/>
</dbReference>
<feature type="domain" description="Aminoglycoside phosphotransferase" evidence="2">
    <location>
        <begin position="58"/>
        <end position="263"/>
    </location>
</feature>
<accession>A0ABQ5RL25</accession>
<dbReference type="InterPro" id="IPR011009">
    <property type="entry name" value="Kinase-like_dom_sf"/>
</dbReference>
<name>A0ABQ5RL25_9MICO</name>
<proteinExistence type="predicted"/>
<evidence type="ECO:0000259" key="2">
    <source>
        <dbReference type="Pfam" id="PF01636"/>
    </source>
</evidence>
<organism evidence="3 4">
    <name type="scientific">Brachybacterium conglomeratum</name>
    <dbReference type="NCBI Taxonomy" id="47846"/>
    <lineage>
        <taxon>Bacteria</taxon>
        <taxon>Bacillati</taxon>
        <taxon>Actinomycetota</taxon>
        <taxon>Actinomycetes</taxon>
        <taxon>Micrococcales</taxon>
        <taxon>Dermabacteraceae</taxon>
        <taxon>Brachybacterium</taxon>
    </lineage>
</organism>
<dbReference type="InterPro" id="IPR002575">
    <property type="entry name" value="Aminoglycoside_PTrfase"/>
</dbReference>
<comment type="caution">
    <text evidence="3">The sequence shown here is derived from an EMBL/GenBank/DDBJ whole genome shotgun (WGS) entry which is preliminary data.</text>
</comment>
<reference evidence="3" key="1">
    <citation type="submission" date="2022-12" db="EMBL/GenBank/DDBJ databases">
        <title>Reference genome sequencing for broad-spectrum identification of bacterial and archaeal isolates by mass spectrometry.</title>
        <authorList>
            <person name="Sekiguchi Y."/>
            <person name="Tourlousse D.M."/>
        </authorList>
    </citation>
    <scope>NUCLEOTIDE SEQUENCE</scope>
    <source>
        <strain evidence="3">5-2</strain>
    </source>
</reference>
<gene>
    <name evidence="3" type="ORF">BCONGLO52_27470</name>
</gene>
<dbReference type="Gene3D" id="3.90.1200.10">
    <property type="match status" value="1"/>
</dbReference>
<feature type="compositionally biased region" description="Basic and acidic residues" evidence="1">
    <location>
        <begin position="335"/>
        <end position="347"/>
    </location>
</feature>
<evidence type="ECO:0000313" key="4">
    <source>
        <dbReference type="Proteomes" id="UP001144451"/>
    </source>
</evidence>
<dbReference type="SUPFAM" id="SSF56112">
    <property type="entry name" value="Protein kinase-like (PK-like)"/>
    <property type="match status" value="1"/>
</dbReference>
<evidence type="ECO:0000256" key="1">
    <source>
        <dbReference type="SAM" id="MobiDB-lite"/>
    </source>
</evidence>
<keyword evidence="4" id="KW-1185">Reference proteome</keyword>
<protein>
    <submittedName>
        <fullName evidence="3">Aminoglycoside phosphotransferase</fullName>
    </submittedName>
</protein>
<dbReference type="Pfam" id="PF01636">
    <property type="entry name" value="APH"/>
    <property type="match status" value="1"/>
</dbReference>
<sequence length="347" mass="37210">MASSLTGARGRGGYGGRVHRNSYSMAALAAAAVPGLAPVRTSSIATPVEDLDVAGVVAEDGRRVLVHSPATMAAGIRLERDLRVADALTGTPLKAVVPPVLGYVKLPEGGRSAVTEAPVGRPLMLDDLQDSEELARSLGEVLARIHTVPRYAAESAGVESFTPEVLHARHRARIDKVHAAGHLPAAVAQRWDALLADQELWDFTPQFIHGDLSEESLFVSGRRLSAVRDWSSSLVGDPATDLAWLISSLAPERFDTLYAAYREELPTSSHPRLMERAQALGEFAVAEWLEHGLEIEDEDIVADARGMIADLDADLAQIAREEAERAYDEMSANEDGGRSADAARSEA</sequence>
<feature type="region of interest" description="Disordered" evidence="1">
    <location>
        <begin position="324"/>
        <end position="347"/>
    </location>
</feature>
<evidence type="ECO:0000313" key="3">
    <source>
        <dbReference type="EMBL" id="GLI31906.1"/>
    </source>
</evidence>